<dbReference type="Gene3D" id="3.30.70.330">
    <property type="match status" value="1"/>
</dbReference>
<feature type="domain" description="RRM" evidence="4">
    <location>
        <begin position="81"/>
        <end position="157"/>
    </location>
</feature>
<dbReference type="KEGG" id="pbn:PADG_01079"/>
<feature type="region of interest" description="Disordered" evidence="3">
    <location>
        <begin position="31"/>
        <end position="57"/>
    </location>
</feature>
<feature type="compositionally biased region" description="Polar residues" evidence="3">
    <location>
        <begin position="492"/>
        <end position="502"/>
    </location>
</feature>
<dbReference type="OrthoDB" id="48651at2759"/>
<gene>
    <name evidence="5" type="ORF">PADG_01079</name>
</gene>
<dbReference type="Pfam" id="PF00076">
    <property type="entry name" value="RRM_1"/>
    <property type="match status" value="1"/>
</dbReference>
<feature type="compositionally biased region" description="Low complexity" evidence="3">
    <location>
        <begin position="477"/>
        <end position="491"/>
    </location>
</feature>
<dbReference type="InterPro" id="IPR000504">
    <property type="entry name" value="RRM_dom"/>
</dbReference>
<keyword evidence="1 2" id="KW-0694">RNA-binding</keyword>
<dbReference type="PANTHER" id="PTHR23236:SF11">
    <property type="entry name" value="EUKARYOTIC TRANSLATION INITIATION FACTOR 4H"/>
    <property type="match status" value="1"/>
</dbReference>
<protein>
    <recommendedName>
        <fullName evidence="4">RRM domain-containing protein</fullName>
    </recommendedName>
</protein>
<evidence type="ECO:0000313" key="5">
    <source>
        <dbReference type="EMBL" id="EEH44790.2"/>
    </source>
</evidence>
<feature type="compositionally biased region" description="Low complexity" evidence="3">
    <location>
        <begin position="308"/>
        <end position="318"/>
    </location>
</feature>
<dbReference type="HOGENOM" id="CLU_030044_0_1_1"/>
<sequence length="575" mass="62388">MAPAKPKAQKMSVGTFLADENFGSWADEMDEFPLPVPEPRASYGGERRTFSGYGNDTGGIERDHRGYAIREELPLPTQPPYTAHIGNLSFEAAQADISELFKECQVTNVRIVEDKMTRAPKGFGYVEFATLEGLKKALTFQGTSLQGRNIRVSVAEPPKERQETRDFSDWSRKGPLPDVPSQRRVSDRPGFGARGQDALSDVGDRTGRRAFEPADGKVRDYGNWERKGPLSPSPAPTSLASEGGRPRSKDGPGFRKASPAWGEARSQEGSRPPRREFHERPAPERTPTAPELDNQWRARMRPDPPAPKSAAPAPEAVPAAPPAPAQRPKLNLQKRTVEAEPASPTATTGDSKASPFGGARPIDTSAREREVEERRQLALRQKKEAEEKAKAEKAEKQKAAKEQEQLTKEEASVKGGSAVTTANGAKEDGSDAPQAGKNIEILRRTGHTEEATVVEQASAAPAANEKPGIPKEPAARQQQPQQQQQQQQQQQSAPPSKANGNWRNGPARTRGGGHGHAPPRGFVQGHAKAQQNRGAPAQEHAPAPTPATPAEPEEEGWSTVSSKQRNNRRGNQARG</sequence>
<dbReference type="PANTHER" id="PTHR23236">
    <property type="entry name" value="EUKARYOTIC TRANSLATION INITIATION FACTOR 4B/4H"/>
    <property type="match status" value="1"/>
</dbReference>
<evidence type="ECO:0000256" key="1">
    <source>
        <dbReference type="ARBA" id="ARBA00022884"/>
    </source>
</evidence>
<dbReference type="STRING" id="502780.C1FZ53"/>
<accession>C1FZ53</accession>
<organism evidence="5 6">
    <name type="scientific">Paracoccidioides brasiliensis (strain Pb18)</name>
    <dbReference type="NCBI Taxonomy" id="502780"/>
    <lineage>
        <taxon>Eukaryota</taxon>
        <taxon>Fungi</taxon>
        <taxon>Dikarya</taxon>
        <taxon>Ascomycota</taxon>
        <taxon>Pezizomycotina</taxon>
        <taxon>Eurotiomycetes</taxon>
        <taxon>Eurotiomycetidae</taxon>
        <taxon>Onygenales</taxon>
        <taxon>Ajellomycetaceae</taxon>
        <taxon>Paracoccidioides</taxon>
    </lineage>
</organism>
<feature type="compositionally biased region" description="Basic and acidic residues" evidence="3">
    <location>
        <begin position="157"/>
        <end position="172"/>
    </location>
</feature>
<feature type="compositionally biased region" description="Basic and acidic residues" evidence="3">
    <location>
        <begin position="244"/>
        <end position="253"/>
    </location>
</feature>
<feature type="compositionally biased region" description="Basic and acidic residues" evidence="3">
    <location>
        <begin position="265"/>
        <end position="283"/>
    </location>
</feature>
<keyword evidence="6" id="KW-1185">Reference proteome</keyword>
<evidence type="ECO:0000256" key="3">
    <source>
        <dbReference type="SAM" id="MobiDB-lite"/>
    </source>
</evidence>
<dbReference type="GO" id="GO:0003723">
    <property type="term" value="F:RNA binding"/>
    <property type="evidence" value="ECO:0007669"/>
    <property type="project" value="UniProtKB-UniRule"/>
</dbReference>
<dbReference type="SUPFAM" id="SSF54928">
    <property type="entry name" value="RNA-binding domain, RBD"/>
    <property type="match status" value="1"/>
</dbReference>
<name>C1FZ53_PARBD</name>
<feature type="compositionally biased region" description="Basic and acidic residues" evidence="3">
    <location>
        <begin position="202"/>
        <end position="228"/>
    </location>
</feature>
<evidence type="ECO:0000313" key="6">
    <source>
        <dbReference type="Proteomes" id="UP000001628"/>
    </source>
</evidence>
<feature type="compositionally biased region" description="Basic and acidic residues" evidence="3">
    <location>
        <begin position="440"/>
        <end position="450"/>
    </location>
</feature>
<dbReference type="InterPro" id="IPR012677">
    <property type="entry name" value="Nucleotide-bd_a/b_plait_sf"/>
</dbReference>
<dbReference type="GO" id="GO:0005730">
    <property type="term" value="C:nucleolus"/>
    <property type="evidence" value="ECO:0007669"/>
    <property type="project" value="TreeGrafter"/>
</dbReference>
<dbReference type="InParanoid" id="C1FZ53"/>
<evidence type="ECO:0000256" key="2">
    <source>
        <dbReference type="PROSITE-ProRule" id="PRU00176"/>
    </source>
</evidence>
<dbReference type="AlphaFoldDB" id="C1FZ53"/>
<dbReference type="Proteomes" id="UP000001628">
    <property type="component" value="Unassembled WGS sequence"/>
</dbReference>
<reference evidence="5 6" key="1">
    <citation type="journal article" date="2011" name="PLoS Genet.">
        <title>Comparative genomic analysis of human fungal pathogens causing paracoccidioidomycosis.</title>
        <authorList>
            <person name="Desjardins C.A."/>
            <person name="Champion M.D."/>
            <person name="Holder J.W."/>
            <person name="Muszewska A."/>
            <person name="Goldberg J."/>
            <person name="Bailao A.M."/>
            <person name="Brigido M.M."/>
            <person name="Ferreira M.E."/>
            <person name="Garcia A.M."/>
            <person name="Grynberg M."/>
            <person name="Gujja S."/>
            <person name="Heiman D.I."/>
            <person name="Henn M.R."/>
            <person name="Kodira C.D."/>
            <person name="Leon-Narvaez H."/>
            <person name="Longo L.V."/>
            <person name="Ma L.J."/>
            <person name="Malavazi I."/>
            <person name="Matsuo A.L."/>
            <person name="Morais F.V."/>
            <person name="Pereira M."/>
            <person name="Rodriguez-Brito S."/>
            <person name="Sakthikumar S."/>
            <person name="Salem-Izacc S.M."/>
            <person name="Sykes S.M."/>
            <person name="Teixeira M.M."/>
            <person name="Vallejo M.C."/>
            <person name="Walter M.E."/>
            <person name="Yandava C."/>
            <person name="Young S."/>
            <person name="Zeng Q."/>
            <person name="Zucker J."/>
            <person name="Felipe M.S."/>
            <person name="Goldman G.H."/>
            <person name="Haas B.J."/>
            <person name="McEwen J.G."/>
            <person name="Nino-Vega G."/>
            <person name="Puccia R."/>
            <person name="San-Blas G."/>
            <person name="Soares C.M."/>
            <person name="Birren B.W."/>
            <person name="Cuomo C.A."/>
        </authorList>
    </citation>
    <scope>NUCLEOTIDE SEQUENCE [LARGE SCALE GENOMIC DNA]</scope>
    <source>
        <strain evidence="5 6">Pb18</strain>
    </source>
</reference>
<dbReference type="EMBL" id="KN275957">
    <property type="protein sequence ID" value="EEH44790.2"/>
    <property type="molecule type" value="Genomic_DNA"/>
</dbReference>
<dbReference type="VEuPathDB" id="FungiDB:PADG_01079"/>
<dbReference type="PROSITE" id="PS50102">
    <property type="entry name" value="RRM"/>
    <property type="match status" value="1"/>
</dbReference>
<evidence type="ECO:0000259" key="4">
    <source>
        <dbReference type="PROSITE" id="PS50102"/>
    </source>
</evidence>
<proteinExistence type="predicted"/>
<dbReference type="GeneID" id="22580808"/>
<dbReference type="RefSeq" id="XP_010756109.1">
    <property type="nucleotide sequence ID" value="XM_010757807.1"/>
</dbReference>
<dbReference type="OMA" id="WTTVPNK"/>
<feature type="compositionally biased region" description="Basic and acidic residues" evidence="3">
    <location>
        <begin position="365"/>
        <end position="412"/>
    </location>
</feature>
<feature type="region of interest" description="Disordered" evidence="3">
    <location>
        <begin position="151"/>
        <end position="575"/>
    </location>
</feature>
<dbReference type="SMART" id="SM00360">
    <property type="entry name" value="RRM"/>
    <property type="match status" value="1"/>
</dbReference>
<dbReference type="InterPro" id="IPR035979">
    <property type="entry name" value="RBD_domain_sf"/>
</dbReference>
<dbReference type="eggNOG" id="KOG0118">
    <property type="taxonomic scope" value="Eukaryota"/>
</dbReference>